<feature type="domain" description="CheR-type methyltransferase" evidence="1">
    <location>
        <begin position="23"/>
        <end position="292"/>
    </location>
</feature>
<dbReference type="InterPro" id="IPR050903">
    <property type="entry name" value="Bact_Chemotaxis_MeTrfase"/>
</dbReference>
<dbReference type="SMART" id="SM00138">
    <property type="entry name" value="MeTrc"/>
    <property type="match status" value="1"/>
</dbReference>
<sequence>MAAPNEAAPAGAAHAWTGPAAALAVEELETELLLEALFQRFGHDFRAYDRAALRRRLVQALRAQGAATLSGLQERVLHDAAAAAVVLRALSVAPGPLFAHPGHAARLRGVLAPALRGWPVPKVWMAECAGVGEAWTLAIVLAEEGVAGRLDIHATLANEELVGEMQDAAIPVAELAAAQERYALAGGAAALASYFEVEDGMARLRPQLRRAITWSQYSLVTDASFNEFQAILCCGALPDFGPLLRQRVLRLFHDSLARFGVLCLDRPLAVTDAHAGTYQAVGGDRPWYKRVG</sequence>
<dbReference type="Pfam" id="PF01739">
    <property type="entry name" value="CheR"/>
    <property type="match status" value="1"/>
</dbReference>
<dbReference type="InterPro" id="IPR000780">
    <property type="entry name" value="CheR_MeTrfase"/>
</dbReference>
<evidence type="ECO:0000313" key="2">
    <source>
        <dbReference type="EMBL" id="QJE01669.1"/>
    </source>
</evidence>
<dbReference type="InterPro" id="IPR022642">
    <property type="entry name" value="CheR_C"/>
</dbReference>
<dbReference type="RefSeq" id="WP_170203708.1">
    <property type="nucleotide sequence ID" value="NZ_CP051685.1"/>
</dbReference>
<reference evidence="2 3" key="1">
    <citation type="submission" date="2020-04" db="EMBL/GenBank/DDBJ databases">
        <title>Genome sequencing of novel species.</title>
        <authorList>
            <person name="Heo J."/>
            <person name="Kim S.-J."/>
            <person name="Kim J.-S."/>
            <person name="Hong S.-B."/>
            <person name="Kwon S.-W."/>
        </authorList>
    </citation>
    <scope>NUCLEOTIDE SEQUENCE [LARGE SCALE GENOMIC DNA]</scope>
    <source>
        <strain evidence="2 3">GN2-R2</strain>
    </source>
</reference>
<dbReference type="PROSITE" id="PS50123">
    <property type="entry name" value="CHER"/>
    <property type="match status" value="1"/>
</dbReference>
<gene>
    <name evidence="2" type="ORF">HH212_17900</name>
</gene>
<proteinExistence type="predicted"/>
<dbReference type="Proteomes" id="UP000502415">
    <property type="component" value="Chromosome"/>
</dbReference>
<dbReference type="KEGG" id="mfy:HH212_17900"/>
<organism evidence="2 3">
    <name type="scientific">Massilia forsythiae</name>
    <dbReference type="NCBI Taxonomy" id="2728020"/>
    <lineage>
        <taxon>Bacteria</taxon>
        <taxon>Pseudomonadati</taxon>
        <taxon>Pseudomonadota</taxon>
        <taxon>Betaproteobacteria</taxon>
        <taxon>Burkholderiales</taxon>
        <taxon>Oxalobacteraceae</taxon>
        <taxon>Telluria group</taxon>
        <taxon>Massilia</taxon>
    </lineage>
</organism>
<dbReference type="Gene3D" id="3.40.50.150">
    <property type="entry name" value="Vaccinia Virus protein VP39"/>
    <property type="match status" value="1"/>
</dbReference>
<dbReference type="PANTHER" id="PTHR24422">
    <property type="entry name" value="CHEMOTAXIS PROTEIN METHYLTRANSFERASE"/>
    <property type="match status" value="1"/>
</dbReference>
<evidence type="ECO:0000313" key="3">
    <source>
        <dbReference type="Proteomes" id="UP000502415"/>
    </source>
</evidence>
<keyword evidence="3" id="KW-1185">Reference proteome</keyword>
<dbReference type="SUPFAM" id="SSF53335">
    <property type="entry name" value="S-adenosyl-L-methionine-dependent methyltransferases"/>
    <property type="match status" value="1"/>
</dbReference>
<dbReference type="InterPro" id="IPR029063">
    <property type="entry name" value="SAM-dependent_MTases_sf"/>
</dbReference>
<dbReference type="PANTHER" id="PTHR24422:SF8">
    <property type="entry name" value="CHEMOTAXIS PROTEIN"/>
    <property type="match status" value="1"/>
</dbReference>
<name>A0A7Z2VYQ2_9BURK</name>
<dbReference type="InterPro" id="IPR022641">
    <property type="entry name" value="CheR_N"/>
</dbReference>
<evidence type="ECO:0000259" key="1">
    <source>
        <dbReference type="PROSITE" id="PS50123"/>
    </source>
</evidence>
<protein>
    <submittedName>
        <fullName evidence="2">Chemotaxis protein</fullName>
    </submittedName>
</protein>
<dbReference type="EMBL" id="CP051685">
    <property type="protein sequence ID" value="QJE01669.1"/>
    <property type="molecule type" value="Genomic_DNA"/>
</dbReference>
<dbReference type="SUPFAM" id="SSF47757">
    <property type="entry name" value="Chemotaxis receptor methyltransferase CheR, N-terminal domain"/>
    <property type="match status" value="1"/>
</dbReference>
<dbReference type="GO" id="GO:0008757">
    <property type="term" value="F:S-adenosylmethionine-dependent methyltransferase activity"/>
    <property type="evidence" value="ECO:0007669"/>
    <property type="project" value="InterPro"/>
</dbReference>
<accession>A0A7Z2VYQ2</accession>
<dbReference type="Pfam" id="PF03705">
    <property type="entry name" value="CheR_N"/>
    <property type="match status" value="1"/>
</dbReference>
<dbReference type="AlphaFoldDB" id="A0A7Z2VYQ2"/>